<comment type="caution">
    <text evidence="2">The sequence shown here is derived from an EMBL/GenBank/DDBJ whole genome shotgun (WGS) entry which is preliminary data.</text>
</comment>
<organism evidence="2 3">
    <name type="scientific">Mytilus galloprovincialis</name>
    <name type="common">Mediterranean mussel</name>
    <dbReference type="NCBI Taxonomy" id="29158"/>
    <lineage>
        <taxon>Eukaryota</taxon>
        <taxon>Metazoa</taxon>
        <taxon>Spiralia</taxon>
        <taxon>Lophotrochozoa</taxon>
        <taxon>Mollusca</taxon>
        <taxon>Bivalvia</taxon>
        <taxon>Autobranchia</taxon>
        <taxon>Pteriomorphia</taxon>
        <taxon>Mytilida</taxon>
        <taxon>Mytiloidea</taxon>
        <taxon>Mytilidae</taxon>
        <taxon>Mytilinae</taxon>
        <taxon>Mytilus</taxon>
    </lineage>
</organism>
<sequence length="398" mass="45685">MSCLVLVYDDGSREYNKRYPAYNIDSEKPIRPQLNSLIRLMMTIDLHVINLNNDNWYDRRFNFIQTGSGSPSDYVALTIKSYLMLLGKIGFSPQYELSNDLSQYEMESRGCLQGIRINNTEHCIFSVPFAGFYRDTGDVDQKTEFVSVLNRMCGIRGGTLLNIHTHDDMRGMFGFIKRYNAQELFYVGNVTELRSNEKQDALSFTIDHNSTMQSTLFIGDPQTMIMFNKVPVVYGDVIVEPTVIICRDGRRSNRSPRDTNHVVRVTGPSSEREELMINLSDVPAFIFNIKISNMVAILLLAVAVIGFICIALCITTRCITRVDDEDRTNRQRTKSLNFINDLVDSLTKGVKQNYSNILDMKRNLQKEKNNFVDLEKQIVYNHLNDEDEKHCCSDHLNV</sequence>
<accession>A0A8B6BJC9</accession>
<keyword evidence="1" id="KW-0812">Transmembrane</keyword>
<proteinExistence type="predicted"/>
<feature type="transmembrane region" description="Helical" evidence="1">
    <location>
        <begin position="294"/>
        <end position="314"/>
    </location>
</feature>
<evidence type="ECO:0000256" key="1">
    <source>
        <dbReference type="SAM" id="Phobius"/>
    </source>
</evidence>
<dbReference type="EMBL" id="UYJE01000226">
    <property type="protein sequence ID" value="VDH91411.1"/>
    <property type="molecule type" value="Genomic_DNA"/>
</dbReference>
<evidence type="ECO:0000313" key="3">
    <source>
        <dbReference type="Proteomes" id="UP000596742"/>
    </source>
</evidence>
<protein>
    <submittedName>
        <fullName evidence="2">Uncharacterized protein</fullName>
    </submittedName>
</protein>
<dbReference type="Proteomes" id="UP000596742">
    <property type="component" value="Unassembled WGS sequence"/>
</dbReference>
<name>A0A8B6BJC9_MYTGA</name>
<evidence type="ECO:0000313" key="2">
    <source>
        <dbReference type="EMBL" id="VDH91411.1"/>
    </source>
</evidence>
<gene>
    <name evidence="2" type="ORF">MGAL_10B056651</name>
</gene>
<keyword evidence="1" id="KW-1133">Transmembrane helix</keyword>
<keyword evidence="3" id="KW-1185">Reference proteome</keyword>
<reference evidence="2" key="1">
    <citation type="submission" date="2018-11" db="EMBL/GenBank/DDBJ databases">
        <authorList>
            <person name="Alioto T."/>
            <person name="Alioto T."/>
        </authorList>
    </citation>
    <scope>NUCLEOTIDE SEQUENCE</scope>
</reference>
<keyword evidence="1" id="KW-0472">Membrane</keyword>
<dbReference type="AlphaFoldDB" id="A0A8B6BJC9"/>